<comment type="caution">
    <text evidence="1">The sequence shown here is derived from an EMBL/GenBank/DDBJ whole genome shotgun (WGS) entry which is preliminary data.</text>
</comment>
<name>A0A413KDJ4_BIFPS</name>
<organism evidence="1 2">
    <name type="scientific">Bifidobacterium pseudocatenulatum</name>
    <dbReference type="NCBI Taxonomy" id="28026"/>
    <lineage>
        <taxon>Bacteria</taxon>
        <taxon>Bacillati</taxon>
        <taxon>Actinomycetota</taxon>
        <taxon>Actinomycetes</taxon>
        <taxon>Bifidobacteriales</taxon>
        <taxon>Bifidobacteriaceae</taxon>
        <taxon>Bifidobacterium</taxon>
    </lineage>
</organism>
<evidence type="ECO:0000313" key="1">
    <source>
        <dbReference type="EMBL" id="RGY77506.1"/>
    </source>
</evidence>
<accession>A0A413KDJ4</accession>
<gene>
    <name evidence="1" type="ORF">DXA22_03575</name>
</gene>
<dbReference type="Proteomes" id="UP000284163">
    <property type="component" value="Unassembled WGS sequence"/>
</dbReference>
<sequence>MPYGKKRKRLNIGGDKMIIDEQWIYCPVCSNKTRIKVRYNTELKNFPLFCPKCKQENLIDAKGFQIIVIKEPDAKTQSR</sequence>
<evidence type="ECO:0000313" key="2">
    <source>
        <dbReference type="Proteomes" id="UP000284163"/>
    </source>
</evidence>
<reference evidence="1 2" key="1">
    <citation type="submission" date="2018-08" db="EMBL/GenBank/DDBJ databases">
        <title>A genome reference for cultivated species of the human gut microbiota.</title>
        <authorList>
            <person name="Zou Y."/>
            <person name="Xue W."/>
            <person name="Luo G."/>
        </authorList>
    </citation>
    <scope>NUCLEOTIDE SEQUENCE [LARGE SCALE GENOMIC DNA]</scope>
    <source>
        <strain evidence="1 2">CF01-1</strain>
    </source>
</reference>
<dbReference type="Pfam" id="PF14205">
    <property type="entry name" value="Cys_rich_KTR"/>
    <property type="match status" value="1"/>
</dbReference>
<dbReference type="EMBL" id="QSDK01000003">
    <property type="protein sequence ID" value="RGY77506.1"/>
    <property type="molecule type" value="Genomic_DNA"/>
</dbReference>
<protein>
    <submittedName>
        <fullName evidence="1">Conjugal transfer protein</fullName>
    </submittedName>
</protein>
<dbReference type="InterPro" id="IPR025957">
    <property type="entry name" value="Cys_rich_KTR"/>
</dbReference>
<proteinExistence type="predicted"/>
<dbReference type="AlphaFoldDB" id="A0A413KDJ4"/>